<accession>A0A8J6J7J6</accession>
<keyword evidence="3" id="KW-1185">Reference proteome</keyword>
<reference evidence="2" key="1">
    <citation type="submission" date="2020-08" db="EMBL/GenBank/DDBJ databases">
        <title>Genome public.</title>
        <authorList>
            <person name="Liu C."/>
            <person name="Sun Q."/>
        </authorList>
    </citation>
    <scope>NUCLEOTIDE SEQUENCE</scope>
    <source>
        <strain evidence="2">NSJ-52</strain>
    </source>
</reference>
<proteinExistence type="predicted"/>
<dbReference type="EMBL" id="JACOPQ010000007">
    <property type="protein sequence ID" value="MBC5737497.1"/>
    <property type="molecule type" value="Genomic_DNA"/>
</dbReference>
<dbReference type="Gene3D" id="3.30.420.40">
    <property type="match status" value="2"/>
</dbReference>
<protein>
    <recommendedName>
        <fullName evidence="1">ATPase BadF/BadG/BcrA/BcrD type domain-containing protein</fullName>
    </recommendedName>
</protein>
<dbReference type="InterPro" id="IPR002731">
    <property type="entry name" value="ATPase_BadF"/>
</dbReference>
<dbReference type="PANTHER" id="PTHR43190:SF3">
    <property type="entry name" value="N-ACETYL-D-GLUCOSAMINE KINASE"/>
    <property type="match status" value="1"/>
</dbReference>
<dbReference type="InterPro" id="IPR052519">
    <property type="entry name" value="Euk-type_GlcNAc_Kinase"/>
</dbReference>
<dbReference type="InterPro" id="IPR043129">
    <property type="entry name" value="ATPase_NBD"/>
</dbReference>
<evidence type="ECO:0000259" key="1">
    <source>
        <dbReference type="Pfam" id="PF01869"/>
    </source>
</evidence>
<evidence type="ECO:0000313" key="2">
    <source>
        <dbReference type="EMBL" id="MBC5737497.1"/>
    </source>
</evidence>
<evidence type="ECO:0000313" key="3">
    <source>
        <dbReference type="Proteomes" id="UP000607645"/>
    </source>
</evidence>
<name>A0A8J6J7J6_9FIRM</name>
<dbReference type="SUPFAM" id="SSF53067">
    <property type="entry name" value="Actin-like ATPase domain"/>
    <property type="match status" value="2"/>
</dbReference>
<dbReference type="CDD" id="cd24007">
    <property type="entry name" value="ASKHA_NBD_eukNAGK-like"/>
    <property type="match status" value="1"/>
</dbReference>
<dbReference type="PANTHER" id="PTHR43190">
    <property type="entry name" value="N-ACETYL-D-GLUCOSAMINE KINASE"/>
    <property type="match status" value="1"/>
</dbReference>
<gene>
    <name evidence="2" type="ORF">H8S62_10815</name>
</gene>
<feature type="domain" description="ATPase BadF/BadG/BcrA/BcrD type" evidence="1">
    <location>
        <begin position="7"/>
        <end position="299"/>
    </location>
</feature>
<comment type="caution">
    <text evidence="2">The sequence shown here is derived from an EMBL/GenBank/DDBJ whole genome shotgun (WGS) entry which is preliminary data.</text>
</comment>
<dbReference type="Pfam" id="PF01869">
    <property type="entry name" value="BcrAD_BadFG"/>
    <property type="match status" value="1"/>
</dbReference>
<sequence length="309" mass="32283">MKIYHLIGADGGGTKTRVAVCPLGSDELLFDRSYGPSNYQTAGESAVTEVFRQIAEDLRRLFGTDLDRAVLAAGLAGVDRPKDAVVYRRILQNAGFSGPLAVYNDMDTALAGAHAGGDGLYLNCGTGSIAVGRVGGRTVRAGGWGALFGDEGSGYRLGLEAVTAVFRAYDRVGPATCLTELVLDTLGLSEVPELLELACGAEALPVGSLASLAPLVTQNSDRDGVCRAIVDAQAELLAQLVSGVVRQLDAGGLPLALGGSLLIKSEPYRVAFLYALSRRIPSITVRAPLNDPIKGALTLARRLAEELEV</sequence>
<dbReference type="RefSeq" id="WP_155148848.1">
    <property type="nucleotide sequence ID" value="NZ_JACOPQ010000007.1"/>
</dbReference>
<dbReference type="Proteomes" id="UP000607645">
    <property type="component" value="Unassembled WGS sequence"/>
</dbReference>
<dbReference type="AlphaFoldDB" id="A0A8J6J7J6"/>
<organism evidence="2 3">
    <name type="scientific">Lawsonibacter faecis</name>
    <dbReference type="NCBI Taxonomy" id="2763052"/>
    <lineage>
        <taxon>Bacteria</taxon>
        <taxon>Bacillati</taxon>
        <taxon>Bacillota</taxon>
        <taxon>Clostridia</taxon>
        <taxon>Eubacteriales</taxon>
        <taxon>Oscillospiraceae</taxon>
        <taxon>Lawsonibacter</taxon>
    </lineage>
</organism>